<accession>A0A9P7ML28</accession>
<feature type="compositionally biased region" description="Basic and acidic residues" evidence="1">
    <location>
        <begin position="11"/>
        <end position="29"/>
    </location>
</feature>
<protein>
    <submittedName>
        <fullName evidence="2">Uncharacterized protein</fullName>
    </submittedName>
</protein>
<evidence type="ECO:0000313" key="3">
    <source>
        <dbReference type="Proteomes" id="UP000784919"/>
    </source>
</evidence>
<dbReference type="AlphaFoldDB" id="A0A9P7ML28"/>
<comment type="caution">
    <text evidence="2">The sequence shown here is derived from an EMBL/GenBank/DDBJ whole genome shotgun (WGS) entry which is preliminary data.</text>
</comment>
<dbReference type="Proteomes" id="UP000784919">
    <property type="component" value="Unassembled WGS sequence"/>
</dbReference>
<dbReference type="EMBL" id="SRPS01000522">
    <property type="protein sequence ID" value="KAG5956618.1"/>
    <property type="molecule type" value="Genomic_DNA"/>
</dbReference>
<evidence type="ECO:0000256" key="1">
    <source>
        <dbReference type="SAM" id="MobiDB-lite"/>
    </source>
</evidence>
<feature type="compositionally biased region" description="Basic and acidic residues" evidence="1">
    <location>
        <begin position="75"/>
        <end position="91"/>
    </location>
</feature>
<feature type="region of interest" description="Disordered" evidence="1">
    <location>
        <begin position="1"/>
        <end position="91"/>
    </location>
</feature>
<name>A0A9P7ML28_9HYPO</name>
<gene>
    <name evidence="2" type="ORF">E4U56_006492</name>
</gene>
<evidence type="ECO:0000313" key="2">
    <source>
        <dbReference type="EMBL" id="KAG5956618.1"/>
    </source>
</evidence>
<proteinExistence type="predicted"/>
<reference evidence="2" key="1">
    <citation type="journal article" date="2020" name="bioRxiv">
        <title>Whole genome comparisons of ergot fungi reveals the divergence and evolution of species within the genus Claviceps are the result of varying mechanisms driving genome evolution and host range expansion.</title>
        <authorList>
            <person name="Wyka S.A."/>
            <person name="Mondo S.J."/>
            <person name="Liu M."/>
            <person name="Dettman J."/>
            <person name="Nalam V."/>
            <person name="Broders K.D."/>
        </authorList>
    </citation>
    <scope>NUCLEOTIDE SEQUENCE</scope>
    <source>
        <strain evidence="2">CCC 1102</strain>
    </source>
</reference>
<sequence length="91" mass="10310">MSDYVIDYYTNDEKTSYEMANNKKNDKPQSADAPQPPDVPGTDPGVEQKATGEAAATVRGGRGQERVPPPFRSGKNKERSPRRDYRCWYDR</sequence>
<organism evidence="2 3">
    <name type="scientific">Claviceps arundinis</name>
    <dbReference type="NCBI Taxonomy" id="1623583"/>
    <lineage>
        <taxon>Eukaryota</taxon>
        <taxon>Fungi</taxon>
        <taxon>Dikarya</taxon>
        <taxon>Ascomycota</taxon>
        <taxon>Pezizomycotina</taxon>
        <taxon>Sordariomycetes</taxon>
        <taxon>Hypocreomycetidae</taxon>
        <taxon>Hypocreales</taxon>
        <taxon>Clavicipitaceae</taxon>
        <taxon>Claviceps</taxon>
    </lineage>
</organism>